<accession>A0A077W4N6</accession>
<reference evidence="2" key="2">
    <citation type="submission" date="2018-07" db="EMBL/GenBank/DDBJ databases">
        <authorList>
            <person name="Ashton P.M."/>
            <person name="Dallman T."/>
            <person name="Nair S."/>
            <person name="De Pinna E."/>
            <person name="Peters T."/>
            <person name="Grant K."/>
        </authorList>
    </citation>
    <scope>NUCLEOTIDE SEQUENCE</scope>
    <source>
        <strain evidence="2">116039</strain>
        <strain evidence="1">582921</strain>
    </source>
</reference>
<evidence type="ECO:0000313" key="1">
    <source>
        <dbReference type="EMBL" id="ECA5343205.1"/>
    </source>
</evidence>
<comment type="caution">
    <text evidence="2">The sequence shown here is derived from an EMBL/GenBank/DDBJ whole genome shotgun (WGS) entry which is preliminary data.</text>
</comment>
<sequence>MKPMLKKDFFSAIENLLKAGFQPRFYTVNSGRIGLITFTDKNGTKQVEQVYSCTSLAANTFGKRFTTWLEEIFQKHNEEKVADSGFEVGSRVWDKLMYTLRTISEIRAGGVLVLDNGAQRTLDEVQKTAPETNQVEPKEISSLQELLNASKNLEPTSPELIAALNEALSTAIKR</sequence>
<dbReference type="EMBL" id="DAAGLI010000024">
    <property type="protein sequence ID" value="HAB3532468.1"/>
    <property type="molecule type" value="Genomic_DNA"/>
</dbReference>
<evidence type="ECO:0000313" key="3">
    <source>
        <dbReference type="EMBL" id="HAB3532468.1"/>
    </source>
</evidence>
<dbReference type="EMBL" id="AAHUQY010000028">
    <property type="protein sequence ID" value="ECA5343205.1"/>
    <property type="molecule type" value="Genomic_DNA"/>
</dbReference>
<evidence type="ECO:0000313" key="2">
    <source>
        <dbReference type="EMBL" id="EDA7614703.1"/>
    </source>
</evidence>
<organism evidence="2">
    <name type="scientific">Salmonella typhimurium</name>
    <dbReference type="NCBI Taxonomy" id="90371"/>
    <lineage>
        <taxon>Bacteria</taxon>
        <taxon>Pseudomonadati</taxon>
        <taxon>Pseudomonadota</taxon>
        <taxon>Gammaproteobacteria</taxon>
        <taxon>Enterobacterales</taxon>
        <taxon>Enterobacteriaceae</taxon>
        <taxon>Salmonella</taxon>
    </lineage>
</organism>
<proteinExistence type="predicted"/>
<dbReference type="AlphaFoldDB" id="A0A077W4N6"/>
<gene>
    <name evidence="2" type="ORF">A3V89_18235</name>
    <name evidence="1" type="ORF">ELS01_22775</name>
    <name evidence="3" type="ORF">GJE27_22060</name>
</gene>
<protein>
    <submittedName>
        <fullName evidence="2">Uncharacterized protein</fullName>
    </submittedName>
</protein>
<dbReference type="EMBL" id="AALLDS010000027">
    <property type="protein sequence ID" value="EDA7614703.1"/>
    <property type="molecule type" value="Genomic_DNA"/>
</dbReference>
<name>A0A077W4N6_SALTM</name>
<reference evidence="3" key="3">
    <citation type="submission" date="2019-06" db="EMBL/GenBank/DDBJ databases">
        <authorList>
            <consortium name="NCBI Pathogen Detection Project"/>
        </authorList>
    </citation>
    <scope>NUCLEOTIDE SEQUENCE</scope>
    <source>
        <strain evidence="3">Salmonella enterica</strain>
    </source>
</reference>
<reference evidence="3" key="1">
    <citation type="journal article" date="2018" name="Genome Biol.">
        <title>SKESA: strategic k-mer extension for scrupulous assemblies.</title>
        <authorList>
            <person name="Souvorov A."/>
            <person name="Agarwala R."/>
            <person name="Lipman D.J."/>
        </authorList>
    </citation>
    <scope>NUCLEOTIDE SEQUENCE</scope>
    <source>
        <strain evidence="3">Salmonella enterica</strain>
    </source>
</reference>